<comment type="caution">
    <text evidence="1">The sequence shown here is derived from an EMBL/GenBank/DDBJ whole genome shotgun (WGS) entry which is preliminary data.</text>
</comment>
<evidence type="ECO:0000313" key="2">
    <source>
        <dbReference type="Proteomes" id="UP000261223"/>
    </source>
</evidence>
<dbReference type="RefSeq" id="WP_117741814.1">
    <property type="nucleotide sequence ID" value="NZ_QSSV01000010.1"/>
</dbReference>
<protein>
    <submittedName>
        <fullName evidence="1">Uncharacterized protein</fullName>
    </submittedName>
</protein>
<sequence>MEMYKSLVICKISNEEERESFENELLRHGFERISEESVYALSMEVYQVKVQAIKAYLRVYGMKHFSADDTLLFIETRMNEEHTLVGMLQTDLLNEQE</sequence>
<evidence type="ECO:0000313" key="1">
    <source>
        <dbReference type="EMBL" id="RGM13253.1"/>
    </source>
</evidence>
<reference evidence="1 2" key="1">
    <citation type="submission" date="2018-08" db="EMBL/GenBank/DDBJ databases">
        <title>A genome reference for cultivated species of the human gut microbiota.</title>
        <authorList>
            <person name="Zou Y."/>
            <person name="Xue W."/>
            <person name="Luo G."/>
        </authorList>
    </citation>
    <scope>NUCLEOTIDE SEQUENCE [LARGE SCALE GENOMIC DNA]</scope>
    <source>
        <strain evidence="1 2">TF03-6</strain>
    </source>
</reference>
<dbReference type="Proteomes" id="UP000261223">
    <property type="component" value="Unassembled WGS sequence"/>
</dbReference>
<gene>
    <name evidence="1" type="ORF">DXC34_09465</name>
</gene>
<proteinExistence type="predicted"/>
<dbReference type="AlphaFoldDB" id="A0A3E4UP67"/>
<organism evidence="1 2">
    <name type="scientific">Bacteroides stercoris</name>
    <dbReference type="NCBI Taxonomy" id="46506"/>
    <lineage>
        <taxon>Bacteria</taxon>
        <taxon>Pseudomonadati</taxon>
        <taxon>Bacteroidota</taxon>
        <taxon>Bacteroidia</taxon>
        <taxon>Bacteroidales</taxon>
        <taxon>Bacteroidaceae</taxon>
        <taxon>Bacteroides</taxon>
    </lineage>
</organism>
<dbReference type="EMBL" id="QSSV01000010">
    <property type="protein sequence ID" value="RGM13253.1"/>
    <property type="molecule type" value="Genomic_DNA"/>
</dbReference>
<name>A0A3E4UP67_BACSE</name>
<accession>A0A3E4UP67</accession>